<feature type="chain" id="PRO_5012798195" description="Lipoprotein" evidence="1">
    <location>
        <begin position="23"/>
        <end position="81"/>
    </location>
</feature>
<organism evidence="2 3">
    <name type="scientific">Dyadobacter psychrophilus</name>
    <dbReference type="NCBI Taxonomy" id="651661"/>
    <lineage>
        <taxon>Bacteria</taxon>
        <taxon>Pseudomonadati</taxon>
        <taxon>Bacteroidota</taxon>
        <taxon>Cytophagia</taxon>
        <taxon>Cytophagales</taxon>
        <taxon>Spirosomataceae</taxon>
        <taxon>Dyadobacter</taxon>
    </lineage>
</organism>
<dbReference type="Proteomes" id="UP000190897">
    <property type="component" value="Unassembled WGS sequence"/>
</dbReference>
<reference evidence="3" key="1">
    <citation type="submission" date="2017-02" db="EMBL/GenBank/DDBJ databases">
        <authorList>
            <person name="Varghese N."/>
            <person name="Submissions S."/>
        </authorList>
    </citation>
    <scope>NUCLEOTIDE SEQUENCE [LARGE SCALE GENOMIC DNA]</scope>
    <source>
        <strain evidence="3">DSM 22270</strain>
    </source>
</reference>
<keyword evidence="3" id="KW-1185">Reference proteome</keyword>
<keyword evidence="1" id="KW-0732">Signal</keyword>
<dbReference type="AlphaFoldDB" id="A0A1T5GLH7"/>
<evidence type="ECO:0000313" key="2">
    <source>
        <dbReference type="EMBL" id="SKC09263.1"/>
    </source>
</evidence>
<evidence type="ECO:0000313" key="3">
    <source>
        <dbReference type="Proteomes" id="UP000190897"/>
    </source>
</evidence>
<proteinExistence type="predicted"/>
<sequence>MKVLIKCSLLLTIVLTSCNQTGINVPFGPLDGQATDLQEIVMPASPTDCELAKHNSQEHPQLQETKSGNAPLTANQFRVVL</sequence>
<dbReference type="RefSeq" id="WP_082216605.1">
    <property type="nucleotide sequence ID" value="NZ_FUZA01000006.1"/>
</dbReference>
<dbReference type="PROSITE" id="PS51257">
    <property type="entry name" value="PROKAR_LIPOPROTEIN"/>
    <property type="match status" value="1"/>
</dbReference>
<gene>
    <name evidence="2" type="ORF">SAMN05660293_04089</name>
</gene>
<accession>A0A1T5GLH7</accession>
<evidence type="ECO:0000256" key="1">
    <source>
        <dbReference type="SAM" id="SignalP"/>
    </source>
</evidence>
<protein>
    <recommendedName>
        <fullName evidence="4">Lipoprotein</fullName>
    </recommendedName>
</protein>
<dbReference type="EMBL" id="FUZA01000006">
    <property type="protein sequence ID" value="SKC09263.1"/>
    <property type="molecule type" value="Genomic_DNA"/>
</dbReference>
<feature type="signal peptide" evidence="1">
    <location>
        <begin position="1"/>
        <end position="22"/>
    </location>
</feature>
<evidence type="ECO:0008006" key="4">
    <source>
        <dbReference type="Google" id="ProtNLM"/>
    </source>
</evidence>
<name>A0A1T5GLH7_9BACT</name>